<reference evidence="4" key="2">
    <citation type="journal article" date="2022" name="Front. Microbiol.">
        <title>Comparative Genomic Analysis Revealed Distinct Molecular Components and Organization of CO2-Concentrating Mechanism in Thermophilic Cyanobacteria.</title>
        <authorList>
            <person name="Tang J."/>
            <person name="Zhou H."/>
            <person name="Yao D."/>
            <person name="Riaz S."/>
            <person name="You D."/>
            <person name="Klepacz-Smolka A."/>
            <person name="Daroch M."/>
        </authorList>
    </citation>
    <scope>NUCLEOTIDE SEQUENCE [LARGE SCALE GENOMIC DNA]</scope>
    <source>
        <strain evidence="4">PCC 6715</strain>
    </source>
</reference>
<protein>
    <submittedName>
        <fullName evidence="3">Uncharacterized protein</fullName>
    </submittedName>
</protein>
<dbReference type="KEGG" id="slw:BRW62_12455"/>
<dbReference type="PROSITE" id="PS51257">
    <property type="entry name" value="PROKAR_LIPOPROTEIN"/>
    <property type="match status" value="1"/>
</dbReference>
<sequence length="210" mass="20864">MSEQRAIATTIATGFVAIAISGCGLFVSESEISEPLPQQPAAEAEPAAEATPTPAIVPSPITALTPPTNPKEYVAGLSDTGRSNPFEPVPVPGTGTPGGNGNGATGGTSGTGGAGGSATLPPPPPPVDAQAVQVFGVAAINGRLQAVIRSPKENVTRTVQVGDTIAGTVLVRSIDAYETVPAVILEQFGQTVRVPVGKPTTAQAGQPATI</sequence>
<dbReference type="AlphaFoldDB" id="A0A2D2Q4F0"/>
<dbReference type="OrthoDB" id="565195at2"/>
<evidence type="ECO:0000256" key="2">
    <source>
        <dbReference type="SAM" id="Phobius"/>
    </source>
</evidence>
<reference evidence="3 4" key="1">
    <citation type="submission" date="2016-11" db="EMBL/GenBank/DDBJ databases">
        <title>Complete genome sequence of thermophilic cyanobacteria strain Synechococcus sp. PCC6715.</title>
        <authorList>
            <person name="Tang J."/>
            <person name="Daroch M."/>
            <person name="Liang Y."/>
            <person name="Jiang D."/>
            <person name="Shah M."/>
        </authorList>
    </citation>
    <scope>NUCLEOTIDE SEQUENCE [LARGE SCALE GENOMIC DNA]</scope>
    <source>
        <strain evidence="3 4">PCC 6715</strain>
    </source>
</reference>
<feature type="compositionally biased region" description="Low complexity" evidence="1">
    <location>
        <begin position="34"/>
        <end position="54"/>
    </location>
</feature>
<feature type="region of interest" description="Disordered" evidence="1">
    <location>
        <begin position="34"/>
        <end position="124"/>
    </location>
</feature>
<keyword evidence="4" id="KW-1185">Reference proteome</keyword>
<dbReference type="Proteomes" id="UP000231057">
    <property type="component" value="Chromosome"/>
</dbReference>
<gene>
    <name evidence="3" type="ORF">BRW62_12455</name>
</gene>
<evidence type="ECO:0000313" key="3">
    <source>
        <dbReference type="EMBL" id="ATS19404.1"/>
    </source>
</evidence>
<keyword evidence="2" id="KW-1133">Transmembrane helix</keyword>
<proteinExistence type="predicted"/>
<organism evidence="3 4">
    <name type="scientific">Parathermosynechococcus lividus PCC 6715</name>
    <dbReference type="NCBI Taxonomy" id="1917166"/>
    <lineage>
        <taxon>Bacteria</taxon>
        <taxon>Bacillati</taxon>
        <taxon>Cyanobacteriota</taxon>
        <taxon>Cyanophyceae</taxon>
        <taxon>Acaryochloridales</taxon>
        <taxon>Thermosynechococcaceae</taxon>
        <taxon>Parathermosynechococcus</taxon>
    </lineage>
</organism>
<keyword evidence="2" id="KW-0472">Membrane</keyword>
<name>A0A2D2Q4F0_PARLV</name>
<dbReference type="RefSeq" id="WP_099799735.1">
    <property type="nucleotide sequence ID" value="NZ_CP018092.1"/>
</dbReference>
<keyword evidence="2" id="KW-0812">Transmembrane</keyword>
<feature type="compositionally biased region" description="Gly residues" evidence="1">
    <location>
        <begin position="95"/>
        <end position="116"/>
    </location>
</feature>
<evidence type="ECO:0000256" key="1">
    <source>
        <dbReference type="SAM" id="MobiDB-lite"/>
    </source>
</evidence>
<evidence type="ECO:0000313" key="4">
    <source>
        <dbReference type="Proteomes" id="UP000231057"/>
    </source>
</evidence>
<dbReference type="EMBL" id="CP018092">
    <property type="protein sequence ID" value="ATS19404.1"/>
    <property type="molecule type" value="Genomic_DNA"/>
</dbReference>
<accession>A0A2D2Q4F0</accession>
<feature type="transmembrane region" description="Helical" evidence="2">
    <location>
        <begin position="6"/>
        <end position="27"/>
    </location>
</feature>